<keyword evidence="5" id="KW-0496">Mitochondrion</keyword>
<comment type="subcellular location">
    <subcellularLocation>
        <location evidence="1">Mitochondrion</location>
    </subcellularLocation>
</comment>
<organism evidence="12 13">
    <name type="scientific">Heterocephalus glaber</name>
    <name type="common">Naked mole rat</name>
    <dbReference type="NCBI Taxonomy" id="10181"/>
    <lineage>
        <taxon>Eukaryota</taxon>
        <taxon>Metazoa</taxon>
        <taxon>Chordata</taxon>
        <taxon>Craniata</taxon>
        <taxon>Vertebrata</taxon>
        <taxon>Euteleostomi</taxon>
        <taxon>Mammalia</taxon>
        <taxon>Eutheria</taxon>
        <taxon>Euarchontoglires</taxon>
        <taxon>Glires</taxon>
        <taxon>Rodentia</taxon>
        <taxon>Hystricomorpha</taxon>
        <taxon>Bathyergidae</taxon>
        <taxon>Heterocephalus</taxon>
    </lineage>
</organism>
<dbReference type="GO" id="GO:0005739">
    <property type="term" value="C:mitochondrion"/>
    <property type="evidence" value="ECO:0007669"/>
    <property type="project" value="UniProtKB-SubCell"/>
</dbReference>
<dbReference type="InterPro" id="IPR009062">
    <property type="entry name" value="Smac/DIABLO-like_sf"/>
</dbReference>
<dbReference type="GO" id="GO:0008631">
    <property type="term" value="P:intrinsic apoptotic signaling pathway in response to oxidative stress"/>
    <property type="evidence" value="ECO:0007669"/>
    <property type="project" value="TreeGrafter"/>
</dbReference>
<protein>
    <recommendedName>
        <fullName evidence="9">Diablo IAP-binding mitochondrial protein</fullName>
    </recommendedName>
    <alternativeName>
        <fullName evidence="10">Diablo homolog, mitochondrial</fullName>
    </alternativeName>
    <alternativeName>
        <fullName evidence="6">Direct IAP-binding protein with low pI</fullName>
    </alternativeName>
</protein>
<feature type="compositionally biased region" description="Basic and acidic residues" evidence="11">
    <location>
        <begin position="329"/>
        <end position="339"/>
    </location>
</feature>
<dbReference type="CTD" id="56616"/>
<dbReference type="InterPro" id="IPR015142">
    <property type="entry name" value="Smac_DIABLO"/>
</dbReference>
<feature type="region of interest" description="Disordered" evidence="11">
    <location>
        <begin position="312"/>
        <end position="339"/>
    </location>
</feature>
<dbReference type="RefSeq" id="XP_021113213.1">
    <property type="nucleotide sequence ID" value="XM_021257554.1"/>
</dbReference>
<keyword evidence="12" id="KW-1185">Reference proteome</keyword>
<dbReference type="FunFam" id="1.20.58.70:FF:000012">
    <property type="entry name" value="diablo homolog, mitochondrial isoform X1"/>
    <property type="match status" value="1"/>
</dbReference>
<comment type="function">
    <text evidence="8">Promotes apoptosis by activating caspases in the cytochrome c/Apaf-1/caspase-9 pathway. Acts by opposing the inhibitory activity of inhibitor of apoptosis proteins (IAP). Inhibits the activity of BIRC6/BRUCE by inhibiting its binding to caspases.</text>
</comment>
<gene>
    <name evidence="13" type="primary">Diablo</name>
</gene>
<keyword evidence="3" id="KW-0053">Apoptosis</keyword>
<evidence type="ECO:0000313" key="13">
    <source>
        <dbReference type="RefSeq" id="XP_021113213.1"/>
    </source>
</evidence>
<evidence type="ECO:0000256" key="9">
    <source>
        <dbReference type="ARBA" id="ARBA00070922"/>
    </source>
</evidence>
<dbReference type="GO" id="GO:0016020">
    <property type="term" value="C:membrane"/>
    <property type="evidence" value="ECO:0007669"/>
    <property type="project" value="InterPro"/>
</dbReference>
<evidence type="ECO:0000256" key="4">
    <source>
        <dbReference type="ARBA" id="ARBA00022946"/>
    </source>
</evidence>
<evidence type="ECO:0000256" key="11">
    <source>
        <dbReference type="SAM" id="MobiDB-lite"/>
    </source>
</evidence>
<dbReference type="Proteomes" id="UP000694906">
    <property type="component" value="Unplaced"/>
</dbReference>
<sequence length="339" mass="37118">MRDTAPHPGPAWKLQRLGATCGGFRRYPEPRPRPPPLPPPPPLSNPNCVLGRGRGHEAKSSPSARVGAPPEPSGAASLPARARPAAASLGMASLRTLLSRSVASLFRLRQCVPVVANSRKRCWSELLRPWHKTVVAGFGVALCAVPIVQVIAVCGLGFLGSKSEPHSLSNEALMRRAVSLVTDSTSTFLSQTTYALIDAITEYTKAVYTLISLYRQYTNLLGKINSQEEDDVWQVIIGARVEMTSKQQEYLKLETTWMTAVSLSEMAAEAAYQTGADQASITARNHIQLVKSQVQEVRQLCQKAEAKLAEAQTQELHQKAQEDEDEAPDQEHEAYLRED</sequence>
<dbReference type="KEGG" id="hgl:101708166"/>
<dbReference type="GO" id="GO:0051402">
    <property type="term" value="P:neuron apoptotic process"/>
    <property type="evidence" value="ECO:0007669"/>
    <property type="project" value="TreeGrafter"/>
</dbReference>
<dbReference type="Pfam" id="PF09057">
    <property type="entry name" value="Smac_DIABLO"/>
    <property type="match status" value="1"/>
</dbReference>
<evidence type="ECO:0000313" key="12">
    <source>
        <dbReference type="Proteomes" id="UP000694906"/>
    </source>
</evidence>
<dbReference type="PANTHER" id="PTHR32247">
    <property type="entry name" value="DIABLO HOMOLOG, MITOCHONDRIAL"/>
    <property type="match status" value="1"/>
</dbReference>
<dbReference type="GeneID" id="101708166"/>
<keyword evidence="4" id="KW-0809">Transit peptide</keyword>
<proteinExistence type="inferred from homology"/>
<evidence type="ECO:0000256" key="7">
    <source>
        <dbReference type="ARBA" id="ARBA00046319"/>
    </source>
</evidence>
<comment type="similarity">
    <text evidence="7">Belongs to the Smac/DIABLO protein family.</text>
</comment>
<evidence type="ECO:0000256" key="10">
    <source>
        <dbReference type="ARBA" id="ARBA00079353"/>
    </source>
</evidence>
<evidence type="ECO:0000256" key="1">
    <source>
        <dbReference type="ARBA" id="ARBA00004173"/>
    </source>
</evidence>
<evidence type="ECO:0000256" key="8">
    <source>
        <dbReference type="ARBA" id="ARBA00057426"/>
    </source>
</evidence>
<dbReference type="PANTHER" id="PTHR32247:SF3">
    <property type="entry name" value="DIABLO IAP-BINDING MITOCHONDRIAL PROTEIN"/>
    <property type="match status" value="1"/>
</dbReference>
<reference evidence="13" key="1">
    <citation type="submission" date="2025-08" db="UniProtKB">
        <authorList>
            <consortium name="RefSeq"/>
        </authorList>
    </citation>
    <scope>IDENTIFICATION</scope>
</reference>
<evidence type="ECO:0000256" key="2">
    <source>
        <dbReference type="ARBA" id="ARBA00022553"/>
    </source>
</evidence>
<accession>A0AAX6SY41</accession>
<feature type="compositionally biased region" description="Pro residues" evidence="11">
    <location>
        <begin position="33"/>
        <end position="44"/>
    </location>
</feature>
<evidence type="ECO:0000256" key="5">
    <source>
        <dbReference type="ARBA" id="ARBA00023128"/>
    </source>
</evidence>
<keyword evidence="2" id="KW-0597">Phosphoprotein</keyword>
<dbReference type="PRINTS" id="PR01471">
    <property type="entry name" value="HISTAMINEH3R"/>
</dbReference>
<name>A0AAX6SY41_HETGA</name>
<dbReference type="InterPro" id="IPR003980">
    <property type="entry name" value="Histamine_H3_rcpt"/>
</dbReference>
<dbReference type="SUPFAM" id="SSF46984">
    <property type="entry name" value="Smac/diablo"/>
    <property type="match status" value="1"/>
</dbReference>
<dbReference type="GO" id="GO:0004969">
    <property type="term" value="F:histamine receptor activity"/>
    <property type="evidence" value="ECO:0007669"/>
    <property type="project" value="InterPro"/>
</dbReference>
<dbReference type="AlphaFoldDB" id="A0AAX6SY41"/>
<evidence type="ECO:0000256" key="6">
    <source>
        <dbReference type="ARBA" id="ARBA00033049"/>
    </source>
</evidence>
<dbReference type="Gene3D" id="1.20.58.70">
    <property type="match status" value="1"/>
</dbReference>
<evidence type="ECO:0000256" key="3">
    <source>
        <dbReference type="ARBA" id="ARBA00022703"/>
    </source>
</evidence>
<dbReference type="GO" id="GO:0043065">
    <property type="term" value="P:positive regulation of apoptotic process"/>
    <property type="evidence" value="ECO:0007669"/>
    <property type="project" value="UniProtKB-ARBA"/>
</dbReference>
<feature type="region of interest" description="Disordered" evidence="11">
    <location>
        <begin position="22"/>
        <end position="80"/>
    </location>
</feature>